<organism evidence="1">
    <name type="scientific">marine sediment metagenome</name>
    <dbReference type="NCBI Taxonomy" id="412755"/>
    <lineage>
        <taxon>unclassified sequences</taxon>
        <taxon>metagenomes</taxon>
        <taxon>ecological metagenomes</taxon>
    </lineage>
</organism>
<gene>
    <name evidence="1" type="ORF">S01H4_62721</name>
</gene>
<dbReference type="AlphaFoldDB" id="X1DIZ8"/>
<protein>
    <submittedName>
        <fullName evidence="1">Uncharacterized protein</fullName>
    </submittedName>
</protein>
<feature type="non-terminal residue" evidence="1">
    <location>
        <position position="30"/>
    </location>
</feature>
<reference evidence="1" key="1">
    <citation type="journal article" date="2014" name="Front. Microbiol.">
        <title>High frequency of phylogenetically diverse reductive dehalogenase-homologous genes in deep subseafloor sedimentary metagenomes.</title>
        <authorList>
            <person name="Kawai M."/>
            <person name="Futagami T."/>
            <person name="Toyoda A."/>
            <person name="Takaki Y."/>
            <person name="Nishi S."/>
            <person name="Hori S."/>
            <person name="Arai W."/>
            <person name="Tsubouchi T."/>
            <person name="Morono Y."/>
            <person name="Uchiyama I."/>
            <person name="Ito T."/>
            <person name="Fujiyama A."/>
            <person name="Inagaki F."/>
            <person name="Takami H."/>
        </authorList>
    </citation>
    <scope>NUCLEOTIDE SEQUENCE</scope>
    <source>
        <strain evidence="1">Expedition CK06-06</strain>
    </source>
</reference>
<comment type="caution">
    <text evidence="1">The sequence shown here is derived from an EMBL/GenBank/DDBJ whole genome shotgun (WGS) entry which is preliminary data.</text>
</comment>
<dbReference type="EMBL" id="BART01037511">
    <property type="protein sequence ID" value="GAH08270.1"/>
    <property type="molecule type" value="Genomic_DNA"/>
</dbReference>
<name>X1DIZ8_9ZZZZ</name>
<accession>X1DIZ8</accession>
<proteinExistence type="predicted"/>
<evidence type="ECO:0000313" key="1">
    <source>
        <dbReference type="EMBL" id="GAH08270.1"/>
    </source>
</evidence>
<sequence length="30" mass="3504">MYGAHFYIRSRFYTQTLASAISDSARTYLL</sequence>